<evidence type="ECO:0000313" key="5">
    <source>
        <dbReference type="Proteomes" id="UP000195814"/>
    </source>
</evidence>
<reference evidence="4 5" key="1">
    <citation type="submission" date="2016-05" db="EMBL/GenBank/DDBJ databases">
        <title>Complete genome sequence of two 2,5-diketo-D-glunonic acid producing strain Tatumella citrea.</title>
        <authorList>
            <person name="Duan C."/>
            <person name="Yang J."/>
            <person name="Yang S."/>
        </authorList>
    </citation>
    <scope>NUCLEOTIDE SEQUENCE [LARGE SCALE GENOMIC DNA]</scope>
    <source>
        <strain evidence="3 4">ATCC 39140</strain>
        <strain evidence="2 5">DSM 13699</strain>
    </source>
</reference>
<accession>A0A1Y0LG64</accession>
<evidence type="ECO:0000313" key="2">
    <source>
        <dbReference type="EMBL" id="ARU92605.1"/>
    </source>
</evidence>
<keyword evidence="1" id="KW-0472">Membrane</keyword>
<dbReference type="EMBL" id="CP015579">
    <property type="protein sequence ID" value="ARU92605.1"/>
    <property type="molecule type" value="Genomic_DNA"/>
</dbReference>
<dbReference type="Proteomes" id="UP000195729">
    <property type="component" value="Chromosome"/>
</dbReference>
<name>A0A1Y0LG64_TATCI</name>
<proteinExistence type="predicted"/>
<feature type="transmembrane region" description="Helical" evidence="1">
    <location>
        <begin position="54"/>
        <end position="76"/>
    </location>
</feature>
<feature type="transmembrane region" description="Helical" evidence="1">
    <location>
        <begin position="220"/>
        <end position="243"/>
    </location>
</feature>
<feature type="transmembrane region" description="Helical" evidence="1">
    <location>
        <begin position="167"/>
        <end position="190"/>
    </location>
</feature>
<gene>
    <name evidence="2" type="ORF">A7K98_01620</name>
    <name evidence="3" type="ORF">A7K99_01615</name>
</gene>
<keyword evidence="1" id="KW-1133">Transmembrane helix</keyword>
<keyword evidence="1" id="KW-0812">Transmembrane</keyword>
<dbReference type="KEGG" id="tci:A7K98_01620"/>
<keyword evidence="4" id="KW-1185">Reference proteome</keyword>
<evidence type="ECO:0000313" key="3">
    <source>
        <dbReference type="EMBL" id="ARU96640.1"/>
    </source>
</evidence>
<dbReference type="OrthoDB" id="6636284at2"/>
<organism evidence="2 5">
    <name type="scientific">Tatumella citrea</name>
    <name type="common">Pantoea citrea</name>
    <dbReference type="NCBI Taxonomy" id="53336"/>
    <lineage>
        <taxon>Bacteria</taxon>
        <taxon>Pseudomonadati</taxon>
        <taxon>Pseudomonadota</taxon>
        <taxon>Gammaproteobacteria</taxon>
        <taxon>Enterobacterales</taxon>
        <taxon>Erwiniaceae</taxon>
        <taxon>Tatumella</taxon>
    </lineage>
</organism>
<evidence type="ECO:0000256" key="1">
    <source>
        <dbReference type="SAM" id="Phobius"/>
    </source>
</evidence>
<dbReference type="EMBL" id="CP015581">
    <property type="protein sequence ID" value="ARU96640.1"/>
    <property type="molecule type" value="Genomic_DNA"/>
</dbReference>
<protein>
    <submittedName>
        <fullName evidence="2">Uncharacterized protein</fullName>
    </submittedName>
</protein>
<sequence>MGKFADFNIKNNTENTNVSQSNSGGYNVQNTQVINNRTINNHYTKQNSNSDGDAGAFMAGAVILTIGIGFVIWSFFTHYQEIYPILKTGALFSPVFSIIGIIALILRKEVETTDFVRFFFLVLAGGSVFLLNEYLNINVPLEIIDLSKRAASVSGFWNGLNEYGKNLSLSLISSSILIGASIILIIFAAFRELSYSLANKNMSGFWFISLKITNLFRIQALGNGGIITLILALTFLTLNGYVFHFEWN</sequence>
<feature type="transmembrane region" description="Helical" evidence="1">
    <location>
        <begin position="82"/>
        <end position="106"/>
    </location>
</feature>
<feature type="transmembrane region" description="Helical" evidence="1">
    <location>
        <begin position="118"/>
        <end position="137"/>
    </location>
</feature>
<dbReference type="Proteomes" id="UP000195814">
    <property type="component" value="Chromosome"/>
</dbReference>
<dbReference type="AlphaFoldDB" id="A0A1Y0LG64"/>
<dbReference type="RefSeq" id="WP_157665813.1">
    <property type="nucleotide sequence ID" value="NZ_CP015579.1"/>
</dbReference>
<evidence type="ECO:0000313" key="4">
    <source>
        <dbReference type="Proteomes" id="UP000195729"/>
    </source>
</evidence>